<evidence type="ECO:0000256" key="1">
    <source>
        <dbReference type="SAM" id="MobiDB-lite"/>
    </source>
</evidence>
<protein>
    <submittedName>
        <fullName evidence="4">Uncharacterized protein LOC120263276</fullName>
    </submittedName>
</protein>
<evidence type="ECO:0000313" key="3">
    <source>
        <dbReference type="Proteomes" id="UP001515500"/>
    </source>
</evidence>
<dbReference type="PANTHER" id="PTHR35317:SF38">
    <property type="entry name" value="RNA-DIRECTED DNA POLYMERASE"/>
    <property type="match status" value="1"/>
</dbReference>
<feature type="compositionally biased region" description="Basic and acidic residues" evidence="1">
    <location>
        <begin position="231"/>
        <end position="244"/>
    </location>
</feature>
<organism evidence="3 4">
    <name type="scientific">Dioscorea cayennensis subsp. rotundata</name>
    <name type="common">White Guinea yam</name>
    <name type="synonym">Dioscorea rotundata</name>
    <dbReference type="NCBI Taxonomy" id="55577"/>
    <lineage>
        <taxon>Eukaryota</taxon>
        <taxon>Viridiplantae</taxon>
        <taxon>Streptophyta</taxon>
        <taxon>Embryophyta</taxon>
        <taxon>Tracheophyta</taxon>
        <taxon>Spermatophyta</taxon>
        <taxon>Magnoliopsida</taxon>
        <taxon>Liliopsida</taxon>
        <taxon>Dioscoreales</taxon>
        <taxon>Dioscoreaceae</taxon>
        <taxon>Dioscorea</taxon>
    </lineage>
</organism>
<dbReference type="PANTHER" id="PTHR35317">
    <property type="entry name" value="OS04G0629600 PROTEIN"/>
    <property type="match status" value="1"/>
</dbReference>
<dbReference type="SUPFAM" id="SSF57756">
    <property type="entry name" value="Retrovirus zinc finger-like domains"/>
    <property type="match status" value="1"/>
</dbReference>
<evidence type="ECO:0000259" key="2">
    <source>
        <dbReference type="Pfam" id="PF13961"/>
    </source>
</evidence>
<evidence type="ECO:0000313" key="4">
    <source>
        <dbReference type="RefSeq" id="XP_039127077.1"/>
    </source>
</evidence>
<dbReference type="Pfam" id="PF14223">
    <property type="entry name" value="Retrotran_gag_2"/>
    <property type="match status" value="1"/>
</dbReference>
<dbReference type="Proteomes" id="UP001515500">
    <property type="component" value="Chromosome 6"/>
</dbReference>
<dbReference type="Pfam" id="PF13961">
    <property type="entry name" value="DUF4219"/>
    <property type="match status" value="1"/>
</dbReference>
<dbReference type="InterPro" id="IPR025314">
    <property type="entry name" value="DUF4219"/>
</dbReference>
<proteinExistence type="predicted"/>
<gene>
    <name evidence="4" type="primary">LOC120263276</name>
</gene>
<accession>A0AB40BJU8</accession>
<dbReference type="RefSeq" id="XP_039127077.1">
    <property type="nucleotide sequence ID" value="XM_039271143.1"/>
</dbReference>
<dbReference type="AlphaFoldDB" id="A0AB40BJU8"/>
<dbReference type="InterPro" id="IPR036875">
    <property type="entry name" value="Znf_CCHC_sf"/>
</dbReference>
<sequence>MAITTQQAMKDGVEPLHYLMLTSTNYSTWAIKLEANMETLGVWEAIEPSAGVAVDIRKDKMARACIFQSVPEDVLLLQIAKKKTAKEAWDSLKTRYLGVDRVKKARAQTLKSKFEALRMRENESIDEFARKISGLANKFSKLGAAIKDATLVKKLFDSVRNKYLQVVASLEQLLDVEAMPFKEAIGRLKAYEERIRKSDGCGENLLHTHVEWIAHMKKDSGELSKNGTSSLERHGQGRGRDRGQGHGKGGRGSFNTRRHFRTGSIGSKSRDKSHIKYFNCDKMGHYANECWSQWRRRGVARRDIRHTLCQKKKPED</sequence>
<dbReference type="GeneID" id="120263276"/>
<dbReference type="GO" id="GO:0003676">
    <property type="term" value="F:nucleic acid binding"/>
    <property type="evidence" value="ECO:0007669"/>
    <property type="project" value="InterPro"/>
</dbReference>
<reference evidence="4" key="1">
    <citation type="submission" date="2025-08" db="UniProtKB">
        <authorList>
            <consortium name="RefSeq"/>
        </authorList>
    </citation>
    <scope>IDENTIFICATION</scope>
</reference>
<dbReference type="GO" id="GO:0008270">
    <property type="term" value="F:zinc ion binding"/>
    <property type="evidence" value="ECO:0007669"/>
    <property type="project" value="InterPro"/>
</dbReference>
<feature type="domain" description="DUF4219" evidence="2">
    <location>
        <begin position="21"/>
        <end position="47"/>
    </location>
</feature>
<feature type="region of interest" description="Disordered" evidence="1">
    <location>
        <begin position="221"/>
        <end position="269"/>
    </location>
</feature>
<name>A0AB40BJU8_DIOCR</name>
<keyword evidence="3" id="KW-1185">Reference proteome</keyword>